<dbReference type="AlphaFoldDB" id="A0A437MYD7"/>
<name>A0A437MYD7_9SPHI</name>
<keyword evidence="5" id="KW-0998">Cell outer membrane</keyword>
<dbReference type="Proteomes" id="UP000282759">
    <property type="component" value="Unassembled WGS sequence"/>
</dbReference>
<organism evidence="8 9">
    <name type="scientific">Mucilaginibacter limnophilus</name>
    <dbReference type="NCBI Taxonomy" id="1932778"/>
    <lineage>
        <taxon>Bacteria</taxon>
        <taxon>Pseudomonadati</taxon>
        <taxon>Bacteroidota</taxon>
        <taxon>Sphingobacteriia</taxon>
        <taxon>Sphingobacteriales</taxon>
        <taxon>Sphingobacteriaceae</taxon>
        <taxon>Mucilaginibacter</taxon>
    </lineage>
</organism>
<comment type="similarity">
    <text evidence="2">Belongs to the SusD family.</text>
</comment>
<evidence type="ECO:0000256" key="3">
    <source>
        <dbReference type="ARBA" id="ARBA00022729"/>
    </source>
</evidence>
<proteinExistence type="inferred from homology"/>
<sequence length="608" mass="67916">MKKIYFPVIAFVFFAFMASGLVSCKKGGFFTPTSTTNLDENTIFRDSLNTTAFLANIYSNVGLSFKYDRFIFDPFGKAIPTGGLESASDEAESPNQNSSTALAFATGTINSYSVTDDAYRIPYNNIRAVNQLFRSIVKTPIDQSLKDQMIAEAHFLRAWYYFILLKHYGGVPIVGDTLYNYTDEINTQRATFEQTVDYIISECNIAEKTLPLTQTGSYFGRASGSACKALRSRVLLYAASPLFNPDPSVNANFPWKNADATVRESIAYANYSASRWAAAKNAAAEIIQAGTFSLNEDNASDPGKGFRDLFPKRTGNPEYIFPWMFGDNTYVENLFYPPSRFGANGAYPYQGLVDAFLMSNGLPIDDPASGYNAADPYANRDPRLNYSIIHDQTLVNVRTVNGLAQDPTPIDIYVLPNGIGAGQDAFPTGTRTGYYNRKMYDPTAVPATLFYNSKRVIPLMRYAEILLNFAEAKNEFDGPGGTTDSVYSCIKAIRKRAGISAGADQLYGLKPGMTKEQMRKVIQNERRIELAFEEQRFWDVRRWGIAEQTENITAQGMKVTRDSDTDTTPTYEVVNIKRHTFRAPAMYLWPLPQNEVDKSDKLKQNPGY</sequence>
<dbReference type="InterPro" id="IPR033985">
    <property type="entry name" value="SusD-like_N"/>
</dbReference>
<dbReference type="GO" id="GO:0009279">
    <property type="term" value="C:cell outer membrane"/>
    <property type="evidence" value="ECO:0007669"/>
    <property type="project" value="UniProtKB-SubCell"/>
</dbReference>
<dbReference type="RefSeq" id="WP_127702973.1">
    <property type="nucleotide sequence ID" value="NZ_SACK01000001.1"/>
</dbReference>
<keyword evidence="3" id="KW-0732">Signal</keyword>
<accession>A0A437MYD7</accession>
<dbReference type="PROSITE" id="PS51257">
    <property type="entry name" value="PROKAR_LIPOPROTEIN"/>
    <property type="match status" value="1"/>
</dbReference>
<dbReference type="OrthoDB" id="5694214at2"/>
<keyword evidence="9" id="KW-1185">Reference proteome</keyword>
<dbReference type="InterPro" id="IPR011990">
    <property type="entry name" value="TPR-like_helical_dom_sf"/>
</dbReference>
<dbReference type="Pfam" id="PF14322">
    <property type="entry name" value="SusD-like_3"/>
    <property type="match status" value="1"/>
</dbReference>
<evidence type="ECO:0000256" key="5">
    <source>
        <dbReference type="ARBA" id="ARBA00023237"/>
    </source>
</evidence>
<dbReference type="EMBL" id="SACK01000001">
    <property type="protein sequence ID" value="RVU02606.1"/>
    <property type="molecule type" value="Genomic_DNA"/>
</dbReference>
<keyword evidence="4" id="KW-0472">Membrane</keyword>
<dbReference type="Pfam" id="PF07980">
    <property type="entry name" value="SusD_RagB"/>
    <property type="match status" value="1"/>
</dbReference>
<comment type="subcellular location">
    <subcellularLocation>
        <location evidence="1">Cell outer membrane</location>
    </subcellularLocation>
</comment>
<evidence type="ECO:0000259" key="6">
    <source>
        <dbReference type="Pfam" id="PF07980"/>
    </source>
</evidence>
<evidence type="ECO:0000256" key="4">
    <source>
        <dbReference type="ARBA" id="ARBA00023136"/>
    </source>
</evidence>
<feature type="domain" description="SusD-like N-terminal" evidence="7">
    <location>
        <begin position="102"/>
        <end position="236"/>
    </location>
</feature>
<evidence type="ECO:0000256" key="2">
    <source>
        <dbReference type="ARBA" id="ARBA00006275"/>
    </source>
</evidence>
<evidence type="ECO:0000256" key="1">
    <source>
        <dbReference type="ARBA" id="ARBA00004442"/>
    </source>
</evidence>
<evidence type="ECO:0000313" key="8">
    <source>
        <dbReference type="EMBL" id="RVU02606.1"/>
    </source>
</evidence>
<gene>
    <name evidence="8" type="ORF">EOD41_01305</name>
</gene>
<evidence type="ECO:0000313" key="9">
    <source>
        <dbReference type="Proteomes" id="UP000282759"/>
    </source>
</evidence>
<dbReference type="InterPro" id="IPR012944">
    <property type="entry name" value="SusD_RagB_dom"/>
</dbReference>
<dbReference type="SUPFAM" id="SSF48452">
    <property type="entry name" value="TPR-like"/>
    <property type="match status" value="1"/>
</dbReference>
<protein>
    <submittedName>
        <fullName evidence="8">RagB/SusD family nutrient uptake outer membrane protein</fullName>
    </submittedName>
</protein>
<comment type="caution">
    <text evidence="8">The sequence shown here is derived from an EMBL/GenBank/DDBJ whole genome shotgun (WGS) entry which is preliminary data.</text>
</comment>
<dbReference type="Gene3D" id="1.25.40.390">
    <property type="match status" value="1"/>
</dbReference>
<feature type="domain" description="RagB/SusD" evidence="6">
    <location>
        <begin position="336"/>
        <end position="608"/>
    </location>
</feature>
<evidence type="ECO:0000259" key="7">
    <source>
        <dbReference type="Pfam" id="PF14322"/>
    </source>
</evidence>
<reference evidence="8 9" key="1">
    <citation type="submission" date="2019-01" db="EMBL/GenBank/DDBJ databases">
        <authorList>
            <person name="Chen W.-M."/>
        </authorList>
    </citation>
    <scope>NUCLEOTIDE SEQUENCE [LARGE SCALE GENOMIC DNA]</scope>
    <source>
        <strain evidence="8 9">YBJ-36</strain>
    </source>
</reference>